<keyword evidence="1" id="KW-1133">Transmembrane helix</keyword>
<proteinExistence type="predicted"/>
<dbReference type="STRING" id="467210.HMPREF1866_00514"/>
<keyword evidence="1" id="KW-0472">Membrane</keyword>
<evidence type="ECO:0000313" key="3">
    <source>
        <dbReference type="Proteomes" id="UP000070394"/>
    </source>
</evidence>
<dbReference type="EMBL" id="LSDA01000013">
    <property type="protein sequence ID" value="KXB60481.1"/>
    <property type="molecule type" value="Genomic_DNA"/>
</dbReference>
<reference evidence="3" key="1">
    <citation type="submission" date="2016-01" db="EMBL/GenBank/DDBJ databases">
        <authorList>
            <person name="Mitreva M."/>
            <person name="Pepin K.H."/>
            <person name="Mihindukulasuriya K.A."/>
            <person name="Fulton R."/>
            <person name="Fronick C."/>
            <person name="O'Laughlin M."/>
            <person name="Miner T."/>
            <person name="Herter B."/>
            <person name="Rosa B.A."/>
            <person name="Cordes M."/>
            <person name="Tomlinson C."/>
            <person name="Wollam A."/>
            <person name="Palsikar V.B."/>
            <person name="Mardis E.R."/>
            <person name="Wilson R.K."/>
        </authorList>
    </citation>
    <scope>NUCLEOTIDE SEQUENCE [LARGE SCALE GENOMIC DNA]</scope>
    <source>
        <strain evidence="3">DNF00896</strain>
    </source>
</reference>
<dbReference type="Gene3D" id="3.40.1350.110">
    <property type="match status" value="1"/>
</dbReference>
<dbReference type="Proteomes" id="UP000070394">
    <property type="component" value="Unassembled WGS sequence"/>
</dbReference>
<dbReference type="AlphaFoldDB" id="A0A133ZYJ4"/>
<accession>A0A133ZYJ4</accession>
<name>A0A133ZYJ4_9FIRM</name>
<dbReference type="PATRIC" id="fig|467210.3.peg.506"/>
<evidence type="ECO:0008006" key="4">
    <source>
        <dbReference type="Google" id="ProtNLM"/>
    </source>
</evidence>
<feature type="transmembrane region" description="Helical" evidence="1">
    <location>
        <begin position="21"/>
        <end position="44"/>
    </location>
</feature>
<comment type="caution">
    <text evidence="2">The sequence shown here is derived from an EMBL/GenBank/DDBJ whole genome shotgun (WGS) entry which is preliminary data.</text>
</comment>
<keyword evidence="3" id="KW-1185">Reference proteome</keyword>
<organism evidence="2 3">
    <name type="scientific">Lachnoanaerobaculum saburreum</name>
    <dbReference type="NCBI Taxonomy" id="467210"/>
    <lineage>
        <taxon>Bacteria</taxon>
        <taxon>Bacillati</taxon>
        <taxon>Bacillota</taxon>
        <taxon>Clostridia</taxon>
        <taxon>Lachnospirales</taxon>
        <taxon>Lachnospiraceae</taxon>
        <taxon>Lachnoanaerobaculum</taxon>
    </lineage>
</organism>
<sequence>MESSALKKESKVMAKDKQEGFITVEASLILMIFIAAYMALLSMLNVYRAYTSIQNAIDQSAKQISEYSYIAKKLGVHNIGQTASNDAGEFSDKTKKMLNTIQVFFNASANGLENATDVSNNILDESSQAYPEDIMAQMENVGKSAQEIYDSGQAMYTSVTDYFSDEKAIFNGILAVIKDGAYDAVKLAVAMPISRAVTNKYLAGFPKGYFENLGVQGGKNGINYWGSSFFLDMQSIEISASYKMRIPLPFVDKFDIRLKNTASTRAWIGDGSFNEPNEAGGNVAGAALEDGAEEKPGDEDNFDNITPVVPASNKLNIPASVWDKSTKERGEEISNYDNTVVKRNLDSSEFKDISIFSESEKYIARTHSMDTDMIEYQDGSKFLRAIKKDMKRLEGFSKQGNITPDKYNKKYYYLVLKNKELSVDQQKAIVAATEYASRNGIVLKLYTTE</sequence>
<protein>
    <recommendedName>
        <fullName evidence="4">TadE-like protein</fullName>
    </recommendedName>
</protein>
<evidence type="ECO:0000256" key="1">
    <source>
        <dbReference type="SAM" id="Phobius"/>
    </source>
</evidence>
<keyword evidence="1" id="KW-0812">Transmembrane</keyword>
<gene>
    <name evidence="2" type="ORF">HMPREF1866_00514</name>
</gene>
<evidence type="ECO:0000313" key="2">
    <source>
        <dbReference type="EMBL" id="KXB60481.1"/>
    </source>
</evidence>